<dbReference type="EMBL" id="CP106753">
    <property type="protein sequence ID" value="UXY16856.1"/>
    <property type="molecule type" value="Genomic_DNA"/>
</dbReference>
<dbReference type="RefSeq" id="WP_263126265.1">
    <property type="nucleotide sequence ID" value="NZ_CP106753.1"/>
</dbReference>
<organism evidence="1 2">
    <name type="scientific">Chitiniphilus purpureus</name>
    <dbReference type="NCBI Taxonomy" id="2981137"/>
    <lineage>
        <taxon>Bacteria</taxon>
        <taxon>Pseudomonadati</taxon>
        <taxon>Pseudomonadota</taxon>
        <taxon>Betaproteobacteria</taxon>
        <taxon>Neisseriales</taxon>
        <taxon>Chitinibacteraceae</taxon>
        <taxon>Chitiniphilus</taxon>
    </lineage>
</organism>
<protein>
    <submittedName>
        <fullName evidence="1">Uncharacterized protein</fullName>
    </submittedName>
</protein>
<name>A0ABY6DTN7_9NEIS</name>
<sequence>MPATRSLYVYPWDIAQRPLTAFVDEVLALGFGGLKLASAYHAGKFLVPPRPGSTGPRVVFPEDGALYFEPRTAQYGTLPALAHSDPAQRQVAYRLAEDGRLALSAWTVLFHNSRLGALHPELVARNAWGDGYVYSLCPMQPAVFDYGLALCTDLVGSLPWHSLTLETPGWHPYAHGYHHEFAQLRGNVWLETMLGLCFCDACHAAAAAEGLDSAGLAARIRTRVDGYLAAPVDAAPDQAGAWLAADLFEDQELAAFLRLRQRRVTRFVATVRSSLPAATRLYVIPTVQRPTAQTWLEGSDLAALAQAADGIEIPFYEPNAARVLADAVDTLRRVGDATRVRAILRPGPPDLGDGAELAAAWHGLAALGIEGFSFYNYGLLREALWQRVAAAAPR</sequence>
<evidence type="ECO:0000313" key="1">
    <source>
        <dbReference type="EMBL" id="UXY16856.1"/>
    </source>
</evidence>
<dbReference type="Proteomes" id="UP001061302">
    <property type="component" value="Chromosome"/>
</dbReference>
<gene>
    <name evidence="1" type="ORF">N8I74_07525</name>
</gene>
<accession>A0ABY6DTN7</accession>
<reference evidence="1" key="1">
    <citation type="submission" date="2022-10" db="EMBL/GenBank/DDBJ databases">
        <title>Chitiniphilus purpureus sp. nov., a novel chitin-degrading bacterium isolated from crawfish pond sediment.</title>
        <authorList>
            <person name="Li K."/>
        </authorList>
    </citation>
    <scope>NUCLEOTIDE SEQUENCE</scope>
    <source>
        <strain evidence="1">CD1</strain>
    </source>
</reference>
<evidence type="ECO:0000313" key="2">
    <source>
        <dbReference type="Proteomes" id="UP001061302"/>
    </source>
</evidence>
<keyword evidence="2" id="KW-1185">Reference proteome</keyword>
<proteinExistence type="predicted"/>